<dbReference type="Gene3D" id="1.10.1070.20">
    <property type="match status" value="1"/>
</dbReference>
<keyword evidence="2" id="KW-1185">Reference proteome</keyword>
<protein>
    <recommendedName>
        <fullName evidence="3">HipA-like C-terminal domain-containing protein</fullName>
    </recommendedName>
</protein>
<evidence type="ECO:0000313" key="2">
    <source>
        <dbReference type="Proteomes" id="UP000198642"/>
    </source>
</evidence>
<accession>A0A1I0YCX8</accession>
<proteinExistence type="predicted"/>
<organism evidence="1 2">
    <name type="scientific">Lentibacillus halodurans</name>
    <dbReference type="NCBI Taxonomy" id="237679"/>
    <lineage>
        <taxon>Bacteria</taxon>
        <taxon>Bacillati</taxon>
        <taxon>Bacillota</taxon>
        <taxon>Bacilli</taxon>
        <taxon>Bacillales</taxon>
        <taxon>Bacillaceae</taxon>
        <taxon>Lentibacillus</taxon>
    </lineage>
</organism>
<name>A0A1I0YCX8_9BACI</name>
<dbReference type="EMBL" id="FOJW01000007">
    <property type="protein sequence ID" value="SFB11111.1"/>
    <property type="molecule type" value="Genomic_DNA"/>
</dbReference>
<dbReference type="OrthoDB" id="9812605at2"/>
<dbReference type="Proteomes" id="UP000198642">
    <property type="component" value="Unassembled WGS sequence"/>
</dbReference>
<dbReference type="STRING" id="237679.SAMN04488072_10766"/>
<evidence type="ECO:0000313" key="1">
    <source>
        <dbReference type="EMBL" id="SFB11111.1"/>
    </source>
</evidence>
<reference evidence="1 2" key="1">
    <citation type="submission" date="2016-10" db="EMBL/GenBank/DDBJ databases">
        <authorList>
            <person name="de Groot N.N."/>
        </authorList>
    </citation>
    <scope>NUCLEOTIDE SEQUENCE [LARGE SCALE GENOMIC DNA]</scope>
    <source>
        <strain evidence="1 2">CGMCC 1.3702</strain>
    </source>
</reference>
<dbReference type="AlphaFoldDB" id="A0A1I0YCX8"/>
<gene>
    <name evidence="1" type="ORF">SAMN04488072_10766</name>
</gene>
<evidence type="ECO:0008006" key="3">
    <source>
        <dbReference type="Google" id="ProtNLM"/>
    </source>
</evidence>
<dbReference type="RefSeq" id="WP_090237274.1">
    <property type="nucleotide sequence ID" value="NZ_FOJW01000007.1"/>
</dbReference>
<sequence length="110" mass="12993">MKAQIASYNNTIGTIAVNFVEQHEDFNEGGDLLFRLFGHFDRYKLKHYNFYSIMKVLSEYIIEKEFAAIPIFDAFIGNQDRHCDNWGIIRSNNSYKLPPFMIMDCLWDLI</sequence>